<sequence>MAGYWSEELQLNPQYQRLMEVTTRVCHGLRHDQIIKAHDNDNNRMSALRITTPQIEPDMQELVQLVLQDSSDGLHSGVKNSFLTVAKGLLNLSE</sequence>
<keyword evidence="2" id="KW-1185">Reference proteome</keyword>
<gene>
    <name evidence="1" type="ORF">Fmac_029923</name>
</gene>
<comment type="caution">
    <text evidence="1">The sequence shown here is derived from an EMBL/GenBank/DDBJ whole genome shotgun (WGS) entry which is preliminary data.</text>
</comment>
<organism evidence="1 2">
    <name type="scientific">Flemingia macrophylla</name>
    <dbReference type="NCBI Taxonomy" id="520843"/>
    <lineage>
        <taxon>Eukaryota</taxon>
        <taxon>Viridiplantae</taxon>
        <taxon>Streptophyta</taxon>
        <taxon>Embryophyta</taxon>
        <taxon>Tracheophyta</taxon>
        <taxon>Spermatophyta</taxon>
        <taxon>Magnoliopsida</taxon>
        <taxon>eudicotyledons</taxon>
        <taxon>Gunneridae</taxon>
        <taxon>Pentapetalae</taxon>
        <taxon>rosids</taxon>
        <taxon>fabids</taxon>
        <taxon>Fabales</taxon>
        <taxon>Fabaceae</taxon>
        <taxon>Papilionoideae</taxon>
        <taxon>50 kb inversion clade</taxon>
        <taxon>NPAAA clade</taxon>
        <taxon>indigoferoid/millettioid clade</taxon>
        <taxon>Phaseoleae</taxon>
        <taxon>Flemingia</taxon>
    </lineage>
</organism>
<dbReference type="EMBL" id="JBGMDY010000010">
    <property type="protein sequence ID" value="KAL2320954.1"/>
    <property type="molecule type" value="Genomic_DNA"/>
</dbReference>
<proteinExistence type="predicted"/>
<evidence type="ECO:0000313" key="2">
    <source>
        <dbReference type="Proteomes" id="UP001603857"/>
    </source>
</evidence>
<reference evidence="1 2" key="1">
    <citation type="submission" date="2024-08" db="EMBL/GenBank/DDBJ databases">
        <title>Insights into the chromosomal genome structure of Flemingia macrophylla.</title>
        <authorList>
            <person name="Ding Y."/>
            <person name="Zhao Y."/>
            <person name="Bi W."/>
            <person name="Wu M."/>
            <person name="Zhao G."/>
            <person name="Gong Y."/>
            <person name="Li W."/>
            <person name="Zhang P."/>
        </authorList>
    </citation>
    <scope>NUCLEOTIDE SEQUENCE [LARGE SCALE GENOMIC DNA]</scope>
    <source>
        <strain evidence="1">DYQJB</strain>
        <tissue evidence="1">Leaf</tissue>
    </source>
</reference>
<evidence type="ECO:0008006" key="3">
    <source>
        <dbReference type="Google" id="ProtNLM"/>
    </source>
</evidence>
<dbReference type="Proteomes" id="UP001603857">
    <property type="component" value="Unassembled WGS sequence"/>
</dbReference>
<accession>A0ABD1LBP6</accession>
<name>A0ABD1LBP6_9FABA</name>
<dbReference type="InterPro" id="IPR008949">
    <property type="entry name" value="Isoprenoid_synthase_dom_sf"/>
</dbReference>
<protein>
    <recommendedName>
        <fullName evidence="3">Integrase zinc-binding domain-containing protein</fullName>
    </recommendedName>
</protein>
<dbReference type="AlphaFoldDB" id="A0ABD1LBP6"/>
<dbReference type="Gene3D" id="1.10.600.10">
    <property type="entry name" value="Farnesyl Diphosphate Synthase"/>
    <property type="match status" value="1"/>
</dbReference>
<evidence type="ECO:0000313" key="1">
    <source>
        <dbReference type="EMBL" id="KAL2320954.1"/>
    </source>
</evidence>